<sequence>MRSSTEPVKREPPGQPAKPPDPGEGEKHTHDRADPTNDHERVAETPPMSEGVGAAPLEPTATTSEAPVSKGEPTSGLEYQPGVPGQEGEEREVRPKEMFEAVVEAIKTSPLDPPHEAWIATVAELYAIAHDTVTIAAELVPTGKQRFPSLRSDEKALLFKFFEEACIVSEGSFVQWEQYAQTATHDL</sequence>
<comment type="caution">
    <text evidence="2">The sequence shown here is derived from an EMBL/GenBank/DDBJ whole genome shotgun (WGS) entry which is preliminary data.</text>
</comment>
<proteinExistence type="predicted"/>
<keyword evidence="3" id="KW-1185">Reference proteome</keyword>
<organism evidence="2 3">
    <name type="scientific">Peronospora destructor</name>
    <dbReference type="NCBI Taxonomy" id="86335"/>
    <lineage>
        <taxon>Eukaryota</taxon>
        <taxon>Sar</taxon>
        <taxon>Stramenopiles</taxon>
        <taxon>Oomycota</taxon>
        <taxon>Peronosporomycetes</taxon>
        <taxon>Peronosporales</taxon>
        <taxon>Peronosporaceae</taxon>
        <taxon>Peronospora</taxon>
    </lineage>
</organism>
<name>A0AAV0SY06_9STRA</name>
<evidence type="ECO:0000313" key="3">
    <source>
        <dbReference type="Proteomes" id="UP001162029"/>
    </source>
</evidence>
<gene>
    <name evidence="2" type="ORF">PDE001_LOCUS479</name>
</gene>
<feature type="region of interest" description="Disordered" evidence="1">
    <location>
        <begin position="1"/>
        <end position="94"/>
    </location>
</feature>
<evidence type="ECO:0000313" key="2">
    <source>
        <dbReference type="EMBL" id="CAI5710663.1"/>
    </source>
</evidence>
<accession>A0AAV0SY06</accession>
<dbReference type="Proteomes" id="UP001162029">
    <property type="component" value="Unassembled WGS sequence"/>
</dbReference>
<dbReference type="EMBL" id="CANTFM010000077">
    <property type="protein sequence ID" value="CAI5710663.1"/>
    <property type="molecule type" value="Genomic_DNA"/>
</dbReference>
<evidence type="ECO:0000256" key="1">
    <source>
        <dbReference type="SAM" id="MobiDB-lite"/>
    </source>
</evidence>
<reference evidence="2" key="1">
    <citation type="submission" date="2022-12" db="EMBL/GenBank/DDBJ databases">
        <authorList>
            <person name="Webb A."/>
        </authorList>
    </citation>
    <scope>NUCLEOTIDE SEQUENCE</scope>
    <source>
        <strain evidence="2">Pd1</strain>
    </source>
</reference>
<feature type="compositionally biased region" description="Pro residues" evidence="1">
    <location>
        <begin position="13"/>
        <end position="22"/>
    </location>
</feature>
<protein>
    <submittedName>
        <fullName evidence="2">Uncharacterized protein</fullName>
    </submittedName>
</protein>
<dbReference type="AlphaFoldDB" id="A0AAV0SY06"/>
<feature type="compositionally biased region" description="Basic and acidic residues" evidence="1">
    <location>
        <begin position="24"/>
        <end position="43"/>
    </location>
</feature>